<dbReference type="PANTHER" id="PTHR24282">
    <property type="entry name" value="CYTOCHROME P450 FAMILY MEMBER"/>
    <property type="match status" value="1"/>
</dbReference>
<evidence type="ECO:0000256" key="4">
    <source>
        <dbReference type="ARBA" id="ARBA00022692"/>
    </source>
</evidence>
<name>A0ABR0VDU7_REHGL</name>
<dbReference type="InterPro" id="IPR002401">
    <property type="entry name" value="Cyt_P450_E_grp-I"/>
</dbReference>
<evidence type="ECO:0000256" key="5">
    <source>
        <dbReference type="ARBA" id="ARBA00022723"/>
    </source>
</evidence>
<organism evidence="11 12">
    <name type="scientific">Rehmannia glutinosa</name>
    <name type="common">Chinese foxglove</name>
    <dbReference type="NCBI Taxonomy" id="99300"/>
    <lineage>
        <taxon>Eukaryota</taxon>
        <taxon>Viridiplantae</taxon>
        <taxon>Streptophyta</taxon>
        <taxon>Embryophyta</taxon>
        <taxon>Tracheophyta</taxon>
        <taxon>Spermatophyta</taxon>
        <taxon>Magnoliopsida</taxon>
        <taxon>eudicotyledons</taxon>
        <taxon>Gunneridae</taxon>
        <taxon>Pentapetalae</taxon>
        <taxon>asterids</taxon>
        <taxon>lamiids</taxon>
        <taxon>Lamiales</taxon>
        <taxon>Orobanchaceae</taxon>
        <taxon>Rehmannieae</taxon>
        <taxon>Rehmannia</taxon>
    </lineage>
</organism>
<evidence type="ECO:0000256" key="7">
    <source>
        <dbReference type="ARBA" id="ARBA00023002"/>
    </source>
</evidence>
<sequence>MCLSCSNMIEKWEALVSSNGNSKEIDVWPYLEDLSGDVISRTAFGSNHEEGRRIFELQKEQVSLVLQLAQFYFIPGWRYFPTKANRRMKAITKEIQSSLRGIIDRREKEMERGEIINNDLLGILMGSNFKEIREHGNKNVGMSIEDIIEECKLFYFAGSETTSSLLVWTMVLLSKYKDWQARAREEVFHVFGKKEPNFDGLNNLKTVTMIFHEVLRLYPPVPLITRALTK</sequence>
<keyword evidence="7" id="KW-0560">Oxidoreductase</keyword>
<gene>
    <name evidence="11" type="ORF">DH2020_033672</name>
</gene>
<proteinExistence type="inferred from homology"/>
<keyword evidence="9" id="KW-0503">Monooxygenase</keyword>
<protein>
    <submittedName>
        <fullName evidence="11">Uncharacterized protein</fullName>
    </submittedName>
</protein>
<dbReference type="InterPro" id="IPR001128">
    <property type="entry name" value="Cyt_P450"/>
</dbReference>
<dbReference type="PANTHER" id="PTHR24282:SF273">
    <property type="entry name" value="CYTOCHROME P450 CYP72A219-LIKE"/>
    <property type="match status" value="1"/>
</dbReference>
<evidence type="ECO:0000256" key="8">
    <source>
        <dbReference type="ARBA" id="ARBA00023004"/>
    </source>
</evidence>
<keyword evidence="5" id="KW-0479">Metal-binding</keyword>
<comment type="caution">
    <text evidence="11">The sequence shown here is derived from an EMBL/GenBank/DDBJ whole genome shotgun (WGS) entry which is preliminary data.</text>
</comment>
<keyword evidence="12" id="KW-1185">Reference proteome</keyword>
<evidence type="ECO:0000313" key="11">
    <source>
        <dbReference type="EMBL" id="KAK6132570.1"/>
    </source>
</evidence>
<keyword evidence="8" id="KW-0408">Iron</keyword>
<evidence type="ECO:0000256" key="10">
    <source>
        <dbReference type="ARBA" id="ARBA00023136"/>
    </source>
</evidence>
<evidence type="ECO:0000256" key="1">
    <source>
        <dbReference type="ARBA" id="ARBA00004167"/>
    </source>
</evidence>
<dbReference type="Pfam" id="PF00067">
    <property type="entry name" value="p450"/>
    <property type="match status" value="1"/>
</dbReference>
<keyword evidence="10" id="KW-0472">Membrane</keyword>
<dbReference type="Gene3D" id="1.10.630.10">
    <property type="entry name" value="Cytochrome P450"/>
    <property type="match status" value="1"/>
</dbReference>
<keyword evidence="4" id="KW-0812">Transmembrane</keyword>
<comment type="similarity">
    <text evidence="2">Belongs to the cytochrome P450 family.</text>
</comment>
<dbReference type="SUPFAM" id="SSF48264">
    <property type="entry name" value="Cytochrome P450"/>
    <property type="match status" value="1"/>
</dbReference>
<dbReference type="PRINTS" id="PR00463">
    <property type="entry name" value="EP450I"/>
</dbReference>
<evidence type="ECO:0000256" key="3">
    <source>
        <dbReference type="ARBA" id="ARBA00022617"/>
    </source>
</evidence>
<evidence type="ECO:0000256" key="2">
    <source>
        <dbReference type="ARBA" id="ARBA00010617"/>
    </source>
</evidence>
<comment type="subcellular location">
    <subcellularLocation>
        <location evidence="1">Membrane</location>
        <topology evidence="1">Single-pass membrane protein</topology>
    </subcellularLocation>
</comment>
<accession>A0ABR0VDU7</accession>
<reference evidence="11 12" key="1">
    <citation type="journal article" date="2021" name="Comput. Struct. Biotechnol. J.">
        <title>De novo genome assembly of the potent medicinal plant Rehmannia glutinosa using nanopore technology.</title>
        <authorList>
            <person name="Ma L."/>
            <person name="Dong C."/>
            <person name="Song C."/>
            <person name="Wang X."/>
            <person name="Zheng X."/>
            <person name="Niu Y."/>
            <person name="Chen S."/>
            <person name="Feng W."/>
        </authorList>
    </citation>
    <scope>NUCLEOTIDE SEQUENCE [LARGE SCALE GENOMIC DNA]</scope>
    <source>
        <strain evidence="11">DH-2019</strain>
    </source>
</reference>
<keyword evidence="3" id="KW-0349">Heme</keyword>
<dbReference type="InterPro" id="IPR050665">
    <property type="entry name" value="Cytochrome_P450_Monooxygen"/>
</dbReference>
<dbReference type="InterPro" id="IPR036396">
    <property type="entry name" value="Cyt_P450_sf"/>
</dbReference>
<evidence type="ECO:0000313" key="12">
    <source>
        <dbReference type="Proteomes" id="UP001318860"/>
    </source>
</evidence>
<dbReference type="PRINTS" id="PR00385">
    <property type="entry name" value="P450"/>
</dbReference>
<evidence type="ECO:0000256" key="9">
    <source>
        <dbReference type="ARBA" id="ARBA00023033"/>
    </source>
</evidence>
<evidence type="ECO:0000256" key="6">
    <source>
        <dbReference type="ARBA" id="ARBA00022989"/>
    </source>
</evidence>
<keyword evidence="6" id="KW-1133">Transmembrane helix</keyword>
<dbReference type="Proteomes" id="UP001318860">
    <property type="component" value="Unassembled WGS sequence"/>
</dbReference>
<dbReference type="EMBL" id="JABTTQ020001254">
    <property type="protein sequence ID" value="KAK6132570.1"/>
    <property type="molecule type" value="Genomic_DNA"/>
</dbReference>